<organism evidence="1 2">
    <name type="scientific">Marinomonas rhodophyticola</name>
    <dbReference type="NCBI Taxonomy" id="2992803"/>
    <lineage>
        <taxon>Bacteria</taxon>
        <taxon>Pseudomonadati</taxon>
        <taxon>Pseudomonadota</taxon>
        <taxon>Gammaproteobacteria</taxon>
        <taxon>Oceanospirillales</taxon>
        <taxon>Oceanospirillaceae</taxon>
        <taxon>Marinomonas</taxon>
    </lineage>
</organism>
<keyword evidence="2" id="KW-1185">Reference proteome</keyword>
<evidence type="ECO:0000313" key="1">
    <source>
        <dbReference type="EMBL" id="MCW4629728.1"/>
    </source>
</evidence>
<dbReference type="RefSeq" id="WP_265218963.1">
    <property type="nucleotide sequence ID" value="NZ_JAPEUL010000007.1"/>
</dbReference>
<dbReference type="Proteomes" id="UP001431181">
    <property type="component" value="Unassembled WGS sequence"/>
</dbReference>
<protein>
    <submittedName>
        <fullName evidence="1">Uncharacterized protein</fullName>
    </submittedName>
</protein>
<name>A0ABT3KGQ9_9GAMM</name>
<comment type="caution">
    <text evidence="1">The sequence shown here is derived from an EMBL/GenBank/DDBJ whole genome shotgun (WGS) entry which is preliminary data.</text>
</comment>
<gene>
    <name evidence="1" type="ORF">ONZ52_12470</name>
</gene>
<accession>A0ABT3KGQ9</accession>
<sequence length="152" mass="16086">MQALAGLLTAATSSQTISVTGEGAENNPWTVSLDTGDATLPAHLLIWKTPESGNVQTLSLAVSLTPKVNVADLNVNPSIVLQILDMNFADSKVNGVWLPKAYAEISLPDGYTSPSIADASFSVTNAKLSACWGSGKRMELVSAGRQTYFDNW</sequence>
<proteinExistence type="predicted"/>
<dbReference type="EMBL" id="JAPEUL010000007">
    <property type="protein sequence ID" value="MCW4629728.1"/>
    <property type="molecule type" value="Genomic_DNA"/>
</dbReference>
<reference evidence="1" key="1">
    <citation type="submission" date="2022-11" db="EMBL/GenBank/DDBJ databases">
        <title>Marinomonas sp. nov., isolated from marine algae.</title>
        <authorList>
            <person name="Choi D.G."/>
            <person name="Kim J.M."/>
            <person name="Lee J.K."/>
            <person name="Baek J.H."/>
            <person name="Jeon C.O."/>
        </authorList>
    </citation>
    <scope>NUCLEOTIDE SEQUENCE</scope>
    <source>
        <strain evidence="1">KJ51-3</strain>
    </source>
</reference>
<evidence type="ECO:0000313" key="2">
    <source>
        <dbReference type="Proteomes" id="UP001431181"/>
    </source>
</evidence>